<proteinExistence type="predicted"/>
<dbReference type="Proteomes" id="UP000578091">
    <property type="component" value="Unassembled WGS sequence"/>
</dbReference>
<sequence>MLALTPEQHALLKLPDPFGFLPKLAAEIRRDLPREVSHLNDQQLLAEVQRSYDHAAFELKLTRLPTLVKWVKFDVVSGGKLRQEPAVDLAIRNAPNPNLAAEDMLASAIAQSYWED</sequence>
<dbReference type="AlphaFoldDB" id="A0A853J825"/>
<accession>A0A853J825</accession>
<evidence type="ECO:0000313" key="2">
    <source>
        <dbReference type="Proteomes" id="UP000578091"/>
    </source>
</evidence>
<protein>
    <submittedName>
        <fullName evidence="1">Uncharacterized protein</fullName>
    </submittedName>
</protein>
<reference evidence="1 2" key="1">
    <citation type="submission" date="2020-07" db="EMBL/GenBank/DDBJ databases">
        <title>Luteimonas sp. SJ-92.</title>
        <authorList>
            <person name="Huang X.-X."/>
            <person name="Xu L."/>
            <person name="Sun J.-Q."/>
        </authorList>
    </citation>
    <scope>NUCLEOTIDE SEQUENCE [LARGE SCALE GENOMIC DNA]</scope>
    <source>
        <strain evidence="1 2">SJ-92</strain>
    </source>
</reference>
<dbReference type="RefSeq" id="WP_180676731.1">
    <property type="nucleotide sequence ID" value="NZ_JACCKA010000008.1"/>
</dbReference>
<dbReference type="EMBL" id="JACCKA010000008">
    <property type="protein sequence ID" value="NZA24922.1"/>
    <property type="molecule type" value="Genomic_DNA"/>
</dbReference>
<gene>
    <name evidence="1" type="ORF">H0E84_00845</name>
</gene>
<keyword evidence="2" id="KW-1185">Reference proteome</keyword>
<organism evidence="1 2">
    <name type="scientific">Luteimonas salinisoli</name>
    <dbReference type="NCBI Taxonomy" id="2752307"/>
    <lineage>
        <taxon>Bacteria</taxon>
        <taxon>Pseudomonadati</taxon>
        <taxon>Pseudomonadota</taxon>
        <taxon>Gammaproteobacteria</taxon>
        <taxon>Lysobacterales</taxon>
        <taxon>Lysobacteraceae</taxon>
        <taxon>Luteimonas</taxon>
    </lineage>
</organism>
<name>A0A853J825_9GAMM</name>
<comment type="caution">
    <text evidence="1">The sequence shown here is derived from an EMBL/GenBank/DDBJ whole genome shotgun (WGS) entry which is preliminary data.</text>
</comment>
<evidence type="ECO:0000313" key="1">
    <source>
        <dbReference type="EMBL" id="NZA24922.1"/>
    </source>
</evidence>